<proteinExistence type="predicted"/>
<dbReference type="Gene3D" id="2.40.420.20">
    <property type="match status" value="1"/>
</dbReference>
<dbReference type="Gene3D" id="2.40.30.170">
    <property type="match status" value="1"/>
</dbReference>
<keyword evidence="3" id="KW-1185">Reference proteome</keyword>
<dbReference type="GO" id="GO:1990281">
    <property type="term" value="C:efflux pump complex"/>
    <property type="evidence" value="ECO:0007669"/>
    <property type="project" value="TreeGrafter"/>
</dbReference>
<dbReference type="SUPFAM" id="SSF111369">
    <property type="entry name" value="HlyD-like secretion proteins"/>
    <property type="match status" value="1"/>
</dbReference>
<keyword evidence="1" id="KW-0812">Transmembrane</keyword>
<organism evidence="2 3">
    <name type="scientific">Sediminitomix flava</name>
    <dbReference type="NCBI Taxonomy" id="379075"/>
    <lineage>
        <taxon>Bacteria</taxon>
        <taxon>Pseudomonadati</taxon>
        <taxon>Bacteroidota</taxon>
        <taxon>Cytophagia</taxon>
        <taxon>Cytophagales</taxon>
        <taxon>Flammeovirgaceae</taxon>
        <taxon>Sediminitomix</taxon>
    </lineage>
</organism>
<dbReference type="Proteomes" id="UP000245535">
    <property type="component" value="Unassembled WGS sequence"/>
</dbReference>
<dbReference type="Gene3D" id="1.10.287.470">
    <property type="entry name" value="Helix hairpin bin"/>
    <property type="match status" value="1"/>
</dbReference>
<evidence type="ECO:0000313" key="3">
    <source>
        <dbReference type="Proteomes" id="UP000245535"/>
    </source>
</evidence>
<dbReference type="GO" id="GO:0015562">
    <property type="term" value="F:efflux transmembrane transporter activity"/>
    <property type="evidence" value="ECO:0007669"/>
    <property type="project" value="TreeGrafter"/>
</dbReference>
<protein>
    <submittedName>
        <fullName evidence="2">Multidrug efflux pump subunit AcrA (Membrane-fusion protein)</fullName>
    </submittedName>
</protein>
<gene>
    <name evidence="2" type="ORF">BC781_102368</name>
</gene>
<dbReference type="PANTHER" id="PTHR30469">
    <property type="entry name" value="MULTIDRUG RESISTANCE PROTEIN MDTA"/>
    <property type="match status" value="1"/>
</dbReference>
<dbReference type="RefSeq" id="WP_109616945.1">
    <property type="nucleotide sequence ID" value="NZ_QGDO01000002.1"/>
</dbReference>
<accession>A0A315ZBZ5</accession>
<dbReference type="OrthoDB" id="1114717at2"/>
<reference evidence="2 3" key="1">
    <citation type="submission" date="2018-03" db="EMBL/GenBank/DDBJ databases">
        <title>Genomic Encyclopedia of Archaeal and Bacterial Type Strains, Phase II (KMG-II): from individual species to whole genera.</title>
        <authorList>
            <person name="Goeker M."/>
        </authorList>
    </citation>
    <scope>NUCLEOTIDE SEQUENCE [LARGE SCALE GENOMIC DNA]</scope>
    <source>
        <strain evidence="2 3">DSM 28229</strain>
    </source>
</reference>
<evidence type="ECO:0000313" key="2">
    <source>
        <dbReference type="EMBL" id="PWJ42822.1"/>
    </source>
</evidence>
<keyword evidence="1" id="KW-0472">Membrane</keyword>
<dbReference type="AlphaFoldDB" id="A0A315ZBZ5"/>
<dbReference type="Gene3D" id="2.40.50.100">
    <property type="match status" value="1"/>
</dbReference>
<evidence type="ECO:0000256" key="1">
    <source>
        <dbReference type="SAM" id="Phobius"/>
    </source>
</evidence>
<name>A0A315ZBZ5_SEDFL</name>
<keyword evidence="1" id="KW-1133">Transmembrane helix</keyword>
<feature type="transmembrane region" description="Helical" evidence="1">
    <location>
        <begin position="6"/>
        <end position="28"/>
    </location>
</feature>
<dbReference type="EMBL" id="QGDO01000002">
    <property type="protein sequence ID" value="PWJ42822.1"/>
    <property type="molecule type" value="Genomic_DNA"/>
</dbReference>
<comment type="caution">
    <text evidence="2">The sequence shown here is derived from an EMBL/GenBank/DDBJ whole genome shotgun (WGS) entry which is preliminary data.</text>
</comment>
<sequence length="396" mass="44249">MRLKPIHTKIIIVVVILASAVGFTMMLSGGREMPEVKKSGKTVPYVSTKPVHYTDIPTEVVAYGRVRSATPLDITSENQGKILKGQVPLKEGQKFRKGQLLFKVDDREAQLQLQANKSSFLKDIASILPTFKIDFPKSYLTWQAYFQKIDVTKPLPTLPKHATAKEKTFLATQNIYSNYYQIKSTETRLAKYNVYAPFTGSFVEVFLQAGSFTNPGTKVARVLESSNLELEVPVDPKDLQWIKVGSKVNIQNEAGTSQWAGRVTRVAEVMDANTQAIDIFVSIDRGDDKVYDGMYLKTVIPGATIQNGMEIPRRALVENSYVYVLSDTLLKLQEVNVLKINAETAIISGVNEGTNLVNEQLLNAYEDMVAYRLSDYNRNTDTAKSQESDDQVSQNN</sequence>